<comment type="similarity">
    <text evidence="1">Belongs to the SMP-30/CGR1 family.</text>
</comment>
<dbReference type="InterPro" id="IPR013658">
    <property type="entry name" value="SGL"/>
</dbReference>
<gene>
    <name evidence="6" type="ORF">JCM17207_10270</name>
</gene>
<proteinExistence type="inferred from homology"/>
<evidence type="ECO:0000313" key="6">
    <source>
        <dbReference type="EMBL" id="GJN64402.1"/>
    </source>
</evidence>
<keyword evidence="4" id="KW-1133">Transmembrane helix</keyword>
<evidence type="ECO:0000256" key="2">
    <source>
        <dbReference type="ARBA" id="ARBA00022801"/>
    </source>
</evidence>
<evidence type="ECO:0000259" key="5">
    <source>
        <dbReference type="Pfam" id="PF08450"/>
    </source>
</evidence>
<dbReference type="PANTHER" id="PTHR47572">
    <property type="entry name" value="LIPOPROTEIN-RELATED"/>
    <property type="match status" value="1"/>
</dbReference>
<feature type="domain" description="SMP-30/Gluconolactonase/LRE-like region" evidence="5">
    <location>
        <begin position="217"/>
        <end position="341"/>
    </location>
</feature>
<feature type="transmembrane region" description="Helical" evidence="4">
    <location>
        <begin position="63"/>
        <end position="83"/>
    </location>
</feature>
<feature type="coiled-coil region" evidence="3">
    <location>
        <begin position="31"/>
        <end position="58"/>
    </location>
</feature>
<sequence>MRLGLVELLLVLAIGTLVFGPAVYGWVRGWLRRAKQTNREIARRRAQAQAQMRAERDAVLHRFQIVGLVLAVLMALSLVYALLLRPIDPRPQSYTAPAVATETAVRNLSGLTELSLEGYTDPSCVRVREGWVYLSVQSEAGGSAILRMREDGSSLTKVLESEGEITGFDFDPAGEIWFSVLTGKGGMICRGSYDGWGASTEKIVTQIDGEPLPCPAAVAVGADGRVYFANLSASVAGDGLENALRTELLAHTATGQVYVYDPAARTVQLVLEGVAGAAGLAFVPEENALYVSDFGQRCIWKVDADARELTAGGRDCALFAGALPGYPGALGVDDEGSLWVGYRFNRSPWLEGQAAETFQRGVALRLPYRMQTALFGVEAGSPAAQEYSSAGQLLAEVPSENGGGAAALCPVGSRLYLGGSDDAPVLGWLLY</sequence>
<dbReference type="GO" id="GO:0016787">
    <property type="term" value="F:hydrolase activity"/>
    <property type="evidence" value="ECO:0007669"/>
    <property type="project" value="UniProtKB-KW"/>
</dbReference>
<protein>
    <recommendedName>
        <fullName evidence="5">SMP-30/Gluconolactonase/LRE-like region domain-containing protein</fullName>
    </recommendedName>
</protein>
<accession>A0AA37IY21</accession>
<dbReference type="Proteomes" id="UP001055185">
    <property type="component" value="Unassembled WGS sequence"/>
</dbReference>
<organism evidence="6 7">
    <name type="scientific">Faecalibacterium gallinarum</name>
    <dbReference type="NCBI Taxonomy" id="2903556"/>
    <lineage>
        <taxon>Bacteria</taxon>
        <taxon>Bacillati</taxon>
        <taxon>Bacillota</taxon>
        <taxon>Clostridia</taxon>
        <taxon>Eubacteriales</taxon>
        <taxon>Oscillospiraceae</taxon>
        <taxon>Faecalibacterium</taxon>
    </lineage>
</organism>
<evidence type="ECO:0000256" key="1">
    <source>
        <dbReference type="ARBA" id="ARBA00008853"/>
    </source>
</evidence>
<dbReference type="InterPro" id="IPR011042">
    <property type="entry name" value="6-blade_b-propeller_TolB-like"/>
</dbReference>
<dbReference type="EMBL" id="BQKV01000031">
    <property type="protein sequence ID" value="GJN64402.1"/>
    <property type="molecule type" value="Genomic_DNA"/>
</dbReference>
<keyword evidence="4" id="KW-0472">Membrane</keyword>
<dbReference type="Pfam" id="PF08450">
    <property type="entry name" value="SGL"/>
    <property type="match status" value="1"/>
</dbReference>
<dbReference type="Gene3D" id="2.120.10.30">
    <property type="entry name" value="TolB, C-terminal domain"/>
    <property type="match status" value="1"/>
</dbReference>
<keyword evidence="4" id="KW-0812">Transmembrane</keyword>
<evidence type="ECO:0000313" key="7">
    <source>
        <dbReference type="Proteomes" id="UP001055185"/>
    </source>
</evidence>
<dbReference type="InterPro" id="IPR051262">
    <property type="entry name" value="SMP-30/CGR1_Lactonase"/>
</dbReference>
<keyword evidence="7" id="KW-1185">Reference proteome</keyword>
<dbReference type="PANTHER" id="PTHR47572:SF4">
    <property type="entry name" value="LACTONASE DRP35"/>
    <property type="match status" value="1"/>
</dbReference>
<comment type="caution">
    <text evidence="6">The sequence shown here is derived from an EMBL/GenBank/DDBJ whole genome shotgun (WGS) entry which is preliminary data.</text>
</comment>
<name>A0AA37IY21_9FIRM</name>
<feature type="transmembrane region" description="Helical" evidence="4">
    <location>
        <begin position="6"/>
        <end position="27"/>
    </location>
</feature>
<keyword evidence="2" id="KW-0378">Hydrolase</keyword>
<evidence type="ECO:0000256" key="3">
    <source>
        <dbReference type="SAM" id="Coils"/>
    </source>
</evidence>
<reference evidence="6" key="1">
    <citation type="journal article" date="2022" name="Int. J. Syst. Evol. Microbiol.">
        <title>Genome-based, phenotypic and chemotaxonomic classification of Faecalibacterium strains: proposal of three novel species Faecalibacterium duncaniae sp. nov., Faecalibacterium hattorii sp. nov. and Faecalibacterium gallinarum sp. nov. .</title>
        <authorList>
            <person name="Sakamoto M."/>
            <person name="Sakurai N."/>
            <person name="Tanno H."/>
            <person name="Iino T."/>
            <person name="Ohkuma M."/>
            <person name="Endo A."/>
        </authorList>
    </citation>
    <scope>NUCLEOTIDE SEQUENCE</scope>
    <source>
        <strain evidence="6">JCM 17207</strain>
    </source>
</reference>
<keyword evidence="3" id="KW-0175">Coiled coil</keyword>
<dbReference type="AlphaFoldDB" id="A0AA37IY21"/>
<dbReference type="SUPFAM" id="SSF63829">
    <property type="entry name" value="Calcium-dependent phosphotriesterase"/>
    <property type="match status" value="1"/>
</dbReference>
<evidence type="ECO:0000256" key="4">
    <source>
        <dbReference type="SAM" id="Phobius"/>
    </source>
</evidence>